<dbReference type="eggNOG" id="COG0515">
    <property type="taxonomic scope" value="Bacteria"/>
</dbReference>
<keyword evidence="1" id="KW-0418">Kinase</keyword>
<name>Q023R7_SOLUE</name>
<dbReference type="EMBL" id="CP000473">
    <property type="protein sequence ID" value="ABJ83773.1"/>
    <property type="molecule type" value="Genomic_DNA"/>
</dbReference>
<dbReference type="SUPFAM" id="SSF56112">
    <property type="entry name" value="Protein kinase-like (PK-like)"/>
    <property type="match status" value="1"/>
</dbReference>
<sequence length="88" mass="9805">MARATDTKLNRDVAIKVLPEAFARDSGRIARFQNEARILASLNHPNSLRSTESRSAPFVLELGRGRLSPSVLNADRCHEMRHLVLPVS</sequence>
<gene>
    <name evidence="1" type="ordered locus">Acid_2787</name>
</gene>
<organism evidence="1">
    <name type="scientific">Solibacter usitatus (strain Ellin6076)</name>
    <dbReference type="NCBI Taxonomy" id="234267"/>
    <lineage>
        <taxon>Bacteria</taxon>
        <taxon>Pseudomonadati</taxon>
        <taxon>Acidobacteriota</taxon>
        <taxon>Terriglobia</taxon>
        <taxon>Bryobacterales</taxon>
        <taxon>Solibacteraceae</taxon>
        <taxon>Candidatus Solibacter</taxon>
    </lineage>
</organism>
<keyword evidence="1" id="KW-0723">Serine/threonine-protein kinase</keyword>
<dbReference type="OrthoDB" id="9964917at2"/>
<dbReference type="Gene3D" id="3.30.200.20">
    <property type="entry name" value="Phosphorylase Kinase, domain 1"/>
    <property type="match status" value="1"/>
</dbReference>
<dbReference type="GO" id="GO:0004674">
    <property type="term" value="F:protein serine/threonine kinase activity"/>
    <property type="evidence" value="ECO:0007669"/>
    <property type="project" value="UniProtKB-KW"/>
</dbReference>
<reference evidence="1" key="1">
    <citation type="submission" date="2006-10" db="EMBL/GenBank/DDBJ databases">
        <title>Complete sequence of Solibacter usitatus Ellin6076.</title>
        <authorList>
            <consortium name="US DOE Joint Genome Institute"/>
            <person name="Copeland A."/>
            <person name="Lucas S."/>
            <person name="Lapidus A."/>
            <person name="Barry K."/>
            <person name="Detter J.C."/>
            <person name="Glavina del Rio T."/>
            <person name="Hammon N."/>
            <person name="Israni S."/>
            <person name="Dalin E."/>
            <person name="Tice H."/>
            <person name="Pitluck S."/>
            <person name="Thompson L.S."/>
            <person name="Brettin T."/>
            <person name="Bruce D."/>
            <person name="Han C."/>
            <person name="Tapia R."/>
            <person name="Gilna P."/>
            <person name="Schmutz J."/>
            <person name="Larimer F."/>
            <person name="Land M."/>
            <person name="Hauser L."/>
            <person name="Kyrpides N."/>
            <person name="Mikhailova N."/>
            <person name="Janssen P.H."/>
            <person name="Kuske C.R."/>
            <person name="Richardson P."/>
        </authorList>
    </citation>
    <scope>NUCLEOTIDE SEQUENCE</scope>
    <source>
        <strain evidence="1">Ellin6076</strain>
    </source>
</reference>
<protein>
    <submittedName>
        <fullName evidence="1">Serine/threonine protein kinase</fullName>
    </submittedName>
</protein>
<dbReference type="InParanoid" id="Q023R7"/>
<dbReference type="InterPro" id="IPR011009">
    <property type="entry name" value="Kinase-like_dom_sf"/>
</dbReference>
<dbReference type="HOGENOM" id="CLU_2467376_0_0_0"/>
<proteinExistence type="predicted"/>
<dbReference type="KEGG" id="sus:Acid_2787"/>
<accession>Q023R7</accession>
<dbReference type="AlphaFoldDB" id="Q023R7"/>
<keyword evidence="1" id="KW-0808">Transferase</keyword>
<evidence type="ECO:0000313" key="1">
    <source>
        <dbReference type="EMBL" id="ABJ83773.1"/>
    </source>
</evidence>